<evidence type="ECO:0000313" key="2">
    <source>
        <dbReference type="Proteomes" id="UP000292702"/>
    </source>
</evidence>
<evidence type="ECO:0000313" key="1">
    <source>
        <dbReference type="EMBL" id="TCD62343.1"/>
    </source>
</evidence>
<dbReference type="OrthoDB" id="2921803at2759"/>
<protein>
    <recommendedName>
        <fullName evidence="3">F-box domain-containing protein</fullName>
    </recommendedName>
</protein>
<dbReference type="Proteomes" id="UP000292702">
    <property type="component" value="Unassembled WGS sequence"/>
</dbReference>
<comment type="caution">
    <text evidence="1">The sequence shown here is derived from an EMBL/GenBank/DDBJ whole genome shotgun (WGS) entry which is preliminary data.</text>
</comment>
<dbReference type="EMBL" id="RWJN01000380">
    <property type="protein sequence ID" value="TCD62343.1"/>
    <property type="molecule type" value="Genomic_DNA"/>
</dbReference>
<dbReference type="AlphaFoldDB" id="A0A4R0R7F2"/>
<name>A0A4R0R7F2_9APHY</name>
<dbReference type="STRING" id="92696.A0A4R0R7F2"/>
<keyword evidence="2" id="KW-1185">Reference proteome</keyword>
<gene>
    <name evidence="1" type="ORF">EIP91_007041</name>
</gene>
<evidence type="ECO:0008006" key="3">
    <source>
        <dbReference type="Google" id="ProtNLM"/>
    </source>
</evidence>
<accession>A0A4R0R7F2</accession>
<organism evidence="1 2">
    <name type="scientific">Steccherinum ochraceum</name>
    <dbReference type="NCBI Taxonomy" id="92696"/>
    <lineage>
        <taxon>Eukaryota</taxon>
        <taxon>Fungi</taxon>
        <taxon>Dikarya</taxon>
        <taxon>Basidiomycota</taxon>
        <taxon>Agaricomycotina</taxon>
        <taxon>Agaricomycetes</taxon>
        <taxon>Polyporales</taxon>
        <taxon>Steccherinaceae</taxon>
        <taxon>Steccherinum</taxon>
    </lineage>
</organism>
<reference evidence="1 2" key="1">
    <citation type="submission" date="2018-11" db="EMBL/GenBank/DDBJ databases">
        <title>Genome assembly of Steccherinum ochraceum LE-BIN_3174, the white-rot fungus of the Steccherinaceae family (The Residual Polyporoid clade, Polyporales, Basidiomycota).</title>
        <authorList>
            <person name="Fedorova T.V."/>
            <person name="Glazunova O.A."/>
            <person name="Landesman E.O."/>
            <person name="Moiseenko K.V."/>
            <person name="Psurtseva N.V."/>
            <person name="Savinova O.S."/>
            <person name="Shakhova N.V."/>
            <person name="Tyazhelova T.V."/>
            <person name="Vasina D.V."/>
        </authorList>
    </citation>
    <scope>NUCLEOTIDE SEQUENCE [LARGE SCALE GENOMIC DNA]</scope>
    <source>
        <strain evidence="1 2">LE-BIN_3174</strain>
    </source>
</reference>
<proteinExistence type="predicted"/>
<sequence length="370" mass="41664">MELTDKVIDSLHDDFATLNRCGLVCRSFLRRARYHRFRLVSLNQRSGARFDRLLNASPDIGAHVREMHVSVSTFERPPTWVDNLLPLMAPKMPNLVSVHLQGNGEFRAPSFTALHSVRELYFTHCEVHSMNDFITILGSLSNLQVCVLRDVLIAGDQVLTFNTPKVKKAPKLLEFSSVRLDSVLIADWLIKHNLLGTESLIVVPLQRIAIEGTGRFIQAARASLKYFKIAMVSEKADMSFASDLRATFGISNLQKLESLEFGSPALYAAQYGADDLSFGWVIELMDDVTSPLEKLAFALWAGDEEAVKGDDWIRIPEMIMSKFPHLKSITFHVWGSEAPCKRITEIVKLRLSELDAKGMLHFDAEADPEY</sequence>
<dbReference type="SUPFAM" id="SSF52047">
    <property type="entry name" value="RNI-like"/>
    <property type="match status" value="1"/>
</dbReference>